<feature type="domain" description="Helicase ATP-binding" evidence="10">
    <location>
        <begin position="513"/>
        <end position="695"/>
    </location>
</feature>
<dbReference type="GeneID" id="24101997"/>
<dbReference type="Pfam" id="PF00271">
    <property type="entry name" value="Helicase_C"/>
    <property type="match status" value="1"/>
</dbReference>
<protein>
    <recommendedName>
        <fullName evidence="14">RNA helicase</fullName>
    </recommendedName>
</protein>
<dbReference type="InterPro" id="IPR027417">
    <property type="entry name" value="P-loop_NTPase"/>
</dbReference>
<evidence type="ECO:0000256" key="8">
    <source>
        <dbReference type="SAM" id="MobiDB-lite"/>
    </source>
</evidence>
<feature type="region of interest" description="Disordered" evidence="8">
    <location>
        <begin position="282"/>
        <end position="304"/>
    </location>
</feature>
<evidence type="ECO:0008006" key="14">
    <source>
        <dbReference type="Google" id="ProtNLM"/>
    </source>
</evidence>
<accession>J7RHM4</accession>
<keyword evidence="5 7" id="KW-0694">RNA-binding</keyword>
<dbReference type="EMBL" id="HE797646">
    <property type="protein sequence ID" value="CCM07097.1"/>
    <property type="molecule type" value="Genomic_DNA"/>
</dbReference>
<dbReference type="SMART" id="SM00490">
    <property type="entry name" value="HELICc"/>
    <property type="match status" value="1"/>
</dbReference>
<dbReference type="SMART" id="SM00847">
    <property type="entry name" value="HA2"/>
    <property type="match status" value="1"/>
</dbReference>
<keyword evidence="3" id="KW-0347">Helicase</keyword>
<feature type="domain" description="DRBM" evidence="9">
    <location>
        <begin position="203"/>
        <end position="275"/>
    </location>
</feature>
<dbReference type="PANTHER" id="PTHR18934">
    <property type="entry name" value="ATP-DEPENDENT RNA HELICASE"/>
    <property type="match status" value="1"/>
</dbReference>
<dbReference type="Gene3D" id="1.20.120.1080">
    <property type="match status" value="1"/>
</dbReference>
<evidence type="ECO:0000313" key="12">
    <source>
        <dbReference type="EMBL" id="CCM07097.1"/>
    </source>
</evidence>
<dbReference type="InterPro" id="IPR011545">
    <property type="entry name" value="DEAD/DEAH_box_helicase_dom"/>
</dbReference>
<dbReference type="PROSITE" id="PS51192">
    <property type="entry name" value="HELICASE_ATP_BIND_1"/>
    <property type="match status" value="1"/>
</dbReference>
<gene>
    <name evidence="12" type="ORF">FIBRA_09424</name>
</gene>
<dbReference type="Gene3D" id="3.40.50.300">
    <property type="entry name" value="P-loop containing nucleotide triphosphate hydrolases"/>
    <property type="match status" value="2"/>
</dbReference>
<feature type="compositionally biased region" description="Low complexity" evidence="8">
    <location>
        <begin position="1408"/>
        <end position="1424"/>
    </location>
</feature>
<dbReference type="HOGENOM" id="CLU_001832_1_1_1"/>
<keyword evidence="13" id="KW-1185">Reference proteome</keyword>
<dbReference type="InterPro" id="IPR001650">
    <property type="entry name" value="Helicase_C-like"/>
</dbReference>
<keyword evidence="1" id="KW-0547">Nucleotide-binding</keyword>
<feature type="region of interest" description="Disordered" evidence="8">
    <location>
        <begin position="745"/>
        <end position="775"/>
    </location>
</feature>
<feature type="compositionally biased region" description="Basic and acidic residues" evidence="8">
    <location>
        <begin position="111"/>
        <end position="123"/>
    </location>
</feature>
<dbReference type="SMART" id="SM00487">
    <property type="entry name" value="DEXDc"/>
    <property type="match status" value="1"/>
</dbReference>
<feature type="region of interest" description="Disordered" evidence="8">
    <location>
        <begin position="103"/>
        <end position="175"/>
    </location>
</feature>
<feature type="compositionally biased region" description="Low complexity" evidence="8">
    <location>
        <begin position="1382"/>
        <end position="1401"/>
    </location>
</feature>
<keyword evidence="2" id="KW-0378">Hydrolase</keyword>
<dbReference type="PANTHER" id="PTHR18934:SF203">
    <property type="entry name" value="ATP-DEPENDENT RNA HELICASE A"/>
    <property type="match status" value="1"/>
</dbReference>
<evidence type="ECO:0000313" key="13">
    <source>
        <dbReference type="Proteomes" id="UP000006352"/>
    </source>
</evidence>
<dbReference type="InParanoid" id="J7RHM4"/>
<dbReference type="STRING" id="599839.J7RHM4"/>
<evidence type="ECO:0000259" key="9">
    <source>
        <dbReference type="PROSITE" id="PS50137"/>
    </source>
</evidence>
<organism evidence="12 13">
    <name type="scientific">Fibroporia radiculosa</name>
    <dbReference type="NCBI Taxonomy" id="599839"/>
    <lineage>
        <taxon>Eukaryota</taxon>
        <taxon>Fungi</taxon>
        <taxon>Dikarya</taxon>
        <taxon>Basidiomycota</taxon>
        <taxon>Agaricomycotina</taxon>
        <taxon>Agaricomycetes</taxon>
        <taxon>Polyporales</taxon>
        <taxon>Fibroporiaceae</taxon>
        <taxon>Fibroporia</taxon>
    </lineage>
</organism>
<name>J7RHM4_9APHY</name>
<feature type="compositionally biased region" description="Acidic residues" evidence="8">
    <location>
        <begin position="1325"/>
        <end position="1334"/>
    </location>
</feature>
<dbReference type="GO" id="GO:0004386">
    <property type="term" value="F:helicase activity"/>
    <property type="evidence" value="ECO:0007669"/>
    <property type="project" value="UniProtKB-KW"/>
</dbReference>
<dbReference type="GO" id="GO:0016787">
    <property type="term" value="F:hydrolase activity"/>
    <property type="evidence" value="ECO:0007669"/>
    <property type="project" value="UniProtKB-KW"/>
</dbReference>
<evidence type="ECO:0000256" key="4">
    <source>
        <dbReference type="ARBA" id="ARBA00022840"/>
    </source>
</evidence>
<dbReference type="RefSeq" id="XP_012177118.1">
    <property type="nucleotide sequence ID" value="XM_012321728.1"/>
</dbReference>
<feature type="compositionally biased region" description="Polar residues" evidence="8">
    <location>
        <begin position="756"/>
        <end position="767"/>
    </location>
</feature>
<reference evidence="12 13" key="1">
    <citation type="journal article" date="2012" name="Appl. Environ. Microbiol.">
        <title>Short-read sequencing for genomic analysis of the brown rot fungus Fibroporia radiculosa.</title>
        <authorList>
            <person name="Tang J.D."/>
            <person name="Perkins A.D."/>
            <person name="Sonstegard T.S."/>
            <person name="Schroeder S.G."/>
            <person name="Burgess S.C."/>
            <person name="Diehl S.V."/>
        </authorList>
    </citation>
    <scope>NUCLEOTIDE SEQUENCE [LARGE SCALE GENOMIC DNA]</scope>
    <source>
        <strain evidence="12 13">TFFH 294</strain>
    </source>
</reference>
<feature type="region of interest" description="Disordered" evidence="8">
    <location>
        <begin position="1313"/>
        <end position="1337"/>
    </location>
</feature>
<comment type="similarity">
    <text evidence="6">Belongs to the DExH box helicase family.</text>
</comment>
<keyword evidence="4" id="KW-0067">ATP-binding</keyword>
<dbReference type="InterPro" id="IPR014001">
    <property type="entry name" value="Helicase_ATP-bd"/>
</dbReference>
<feature type="compositionally biased region" description="Low complexity" evidence="8">
    <location>
        <begin position="152"/>
        <end position="162"/>
    </location>
</feature>
<dbReference type="FunFam" id="1.20.120.1080:FF:000002">
    <property type="entry name" value="Putative ATP-dependent RNA helicase DHX36"/>
    <property type="match status" value="1"/>
</dbReference>
<feature type="region of interest" description="Disordered" evidence="8">
    <location>
        <begin position="1369"/>
        <end position="1424"/>
    </location>
</feature>
<dbReference type="Pfam" id="PF00270">
    <property type="entry name" value="DEAD"/>
    <property type="match status" value="1"/>
</dbReference>
<dbReference type="Pfam" id="PF00035">
    <property type="entry name" value="dsrm"/>
    <property type="match status" value="1"/>
</dbReference>
<dbReference type="InterPro" id="IPR007502">
    <property type="entry name" value="Helicase-assoc_dom"/>
</dbReference>
<dbReference type="PROSITE" id="PS50137">
    <property type="entry name" value="DS_RBD"/>
    <property type="match status" value="1"/>
</dbReference>
<dbReference type="OrthoDB" id="28053at2759"/>
<feature type="region of interest" description="Disordered" evidence="8">
    <location>
        <begin position="432"/>
        <end position="466"/>
    </location>
</feature>
<evidence type="ECO:0000256" key="2">
    <source>
        <dbReference type="ARBA" id="ARBA00022801"/>
    </source>
</evidence>
<proteinExistence type="inferred from homology"/>
<evidence type="ECO:0000259" key="10">
    <source>
        <dbReference type="PROSITE" id="PS51192"/>
    </source>
</evidence>
<dbReference type="SUPFAM" id="SSF52540">
    <property type="entry name" value="P-loop containing nucleoside triphosphate hydrolases"/>
    <property type="match status" value="1"/>
</dbReference>
<dbReference type="GO" id="GO:0003723">
    <property type="term" value="F:RNA binding"/>
    <property type="evidence" value="ECO:0007669"/>
    <property type="project" value="UniProtKB-UniRule"/>
</dbReference>
<evidence type="ECO:0000256" key="1">
    <source>
        <dbReference type="ARBA" id="ARBA00022741"/>
    </source>
</evidence>
<dbReference type="PROSITE" id="PS51194">
    <property type="entry name" value="HELICASE_CTER"/>
    <property type="match status" value="1"/>
</dbReference>
<evidence type="ECO:0000256" key="3">
    <source>
        <dbReference type="ARBA" id="ARBA00022806"/>
    </source>
</evidence>
<dbReference type="SUPFAM" id="SSF54768">
    <property type="entry name" value="dsRNA-binding domain-like"/>
    <property type="match status" value="1"/>
</dbReference>
<dbReference type="FunFam" id="3.40.50.300:FF:001714">
    <property type="entry name" value="ATP-dependent DEAD/H RNA helicase, putative"/>
    <property type="match status" value="1"/>
</dbReference>
<dbReference type="Proteomes" id="UP000006352">
    <property type="component" value="Unassembled WGS sequence"/>
</dbReference>
<dbReference type="Gene3D" id="3.30.160.20">
    <property type="match status" value="1"/>
</dbReference>
<evidence type="ECO:0000259" key="11">
    <source>
        <dbReference type="PROSITE" id="PS51194"/>
    </source>
</evidence>
<dbReference type="Pfam" id="PF21010">
    <property type="entry name" value="HA2_C"/>
    <property type="match status" value="1"/>
</dbReference>
<dbReference type="CDD" id="cd18791">
    <property type="entry name" value="SF2_C_RHA"/>
    <property type="match status" value="1"/>
</dbReference>
<dbReference type="GO" id="GO:0005524">
    <property type="term" value="F:ATP binding"/>
    <property type="evidence" value="ECO:0007669"/>
    <property type="project" value="UniProtKB-KW"/>
</dbReference>
<dbReference type="FunFam" id="3.40.50.300:FF:000526">
    <property type="entry name" value="DExH-box ATP-dependent RNA helicase DExH3"/>
    <property type="match status" value="1"/>
</dbReference>
<dbReference type="InterPro" id="IPR014720">
    <property type="entry name" value="dsRBD_dom"/>
</dbReference>
<dbReference type="CDD" id="cd17917">
    <property type="entry name" value="DEXHc_RHA-like"/>
    <property type="match status" value="1"/>
</dbReference>
<evidence type="ECO:0000256" key="7">
    <source>
        <dbReference type="PROSITE-ProRule" id="PRU00266"/>
    </source>
</evidence>
<evidence type="ECO:0000256" key="6">
    <source>
        <dbReference type="ARBA" id="ARBA00060772"/>
    </source>
</evidence>
<feature type="domain" description="Helicase C-terminal" evidence="11">
    <location>
        <begin position="788"/>
        <end position="962"/>
    </location>
</feature>
<sequence length="1424" mass="158484">MSRHLVMQGKLRRGLVRRSRAIVSSWAKQLCIGVLHLHKSGIKHLAPIRDLGSGKLLIVGWFHMRLAFLLRSRRRLMQLDPQKRSPQTTPPLKRLFSAAPSSSFQALADPDGQRPGKIPKLESKSVPSSSMPPPPHPRRKPGPGPSLLSRMPSSGPSHSSGGKSRRGKASAMLPKTLPDPFCDEAYIARTYRIKPLKPVWEENPKSPLANFLNSKWSRQPEYETIQGIGANGKTLWRATVKIRGDEWDITGTGDHAIRRDAEKLAALSAMYQMDALGVFDQKSAPKRQKKSEPEPEVSPSEVKLSDGSVVDYERGRQFMDYYCRRFGFGRPEISYTMLNPRSSKSYWQADMTVDGRRIGFGKGGNKKMAMTSCYVDVTQYLEQCDPDIWSKFVQDARTGKDLGLAPKVLFQIDEALQEKVEDLCDNIQKSTLYKNRPSRRPAQLNGDASGSANPDMPTGPRAPYRRPVPLTWLESRSQQLRARRESYLNDSRMSTMRAQRAALPVYTKSDDLLKHIRDHDVTICMAATGSGKTTQIPQLILDDMIDRGEGAKCNIVCTQPRRIAAISVADRVAKERGEVVGKGSSIGYQVRFESNLPEEHGSVTFCTTGIFLKRMQSALLGGGPMGRSLDDVTHVLVDEVHERDVDTDLLLVVLKRLLAERKSRNKPIKIVLMSATIDPKLFQEYFRDEEGRPTEVIEIPGRAFPVEKHYLDDFSHDLAGKGSSSGVFQDESVQKYLVHQLGAAAPVPPGRGTSRPHGSNNSPSTTAGPPESSRDEDIEIPIPLVALTVAHVLRKTDDGHVLVFLPGWDDIIAVQRFLREKELLGLNFNDSDKFRIHLLHSTIPVVEQQAIFDPPPQGIRRIILATNIAETSVTIPDVVYVVDSARVKEQRYDPERHISSLVSAWVGKSNLNQRAGRAGRHRSGEYYGILGRKFADNLHPHQMVEMKRVDLSNVVMHVKALNFPGMTVEEVLAETIEPPSPDRVAAAMKALQMVGALDQGNDLTSLGRVLLQLPVDVQMGRLVLYGSFFRCLDQALTLAAILTNRDPFVSPMHLKAEANARKNSFTSDDFRSDALATLNAYNSWWELQRKGMYVAANKFCGENFLAKPTLLMIQKIKEHIMQSLYSIGIIDVSAGGNVSIPAAPLRGGNFAVPPELNRNGGSSPVLAALIAIATQPKFALRTGEKTYRTATDKTAFIHPSSVNHRKREILEHEEGTALIEKQIISYAEKRQNISAGVSNAQKFLVTTSRLDPLTYLLFGAYRIEVTARGLECDEWLPIVGRQDALDELEQLKITMQACMLRVFEGIIARQSQPGRRRNHIRNDGKEEESGDEDDAIRPLTGVEVTELDLMAEDIVNLLNSYSKYRVSMQSRQNSRPATPMDSPSFLSSRLPSLGGSRSGYSTPYHVGSTFSSRPSTPSRLSRRL</sequence>
<evidence type="ECO:0000256" key="5">
    <source>
        <dbReference type="ARBA" id="ARBA00022884"/>
    </source>
</evidence>